<reference evidence="1 2" key="1">
    <citation type="submission" date="2024-01" db="EMBL/GenBank/DDBJ databases">
        <title>The genome of the rayed Mediterranean limpet Patella caerulea (Linnaeus, 1758).</title>
        <authorList>
            <person name="Anh-Thu Weber A."/>
            <person name="Halstead-Nussloch G."/>
        </authorList>
    </citation>
    <scope>NUCLEOTIDE SEQUENCE [LARGE SCALE GENOMIC DNA]</scope>
    <source>
        <strain evidence="1">AATW-2023a</strain>
        <tissue evidence="1">Whole specimen</tissue>
    </source>
</reference>
<gene>
    <name evidence="1" type="ORF">SNE40_014097</name>
</gene>
<dbReference type="AlphaFoldDB" id="A0AAN8JCY4"/>
<accession>A0AAN8JCY4</accession>
<name>A0AAN8JCY4_PATCE</name>
<evidence type="ECO:0000313" key="1">
    <source>
        <dbReference type="EMBL" id="KAK6175696.1"/>
    </source>
</evidence>
<sequence length="90" mass="10231">MIQCEKRRTREGYWYGTDGASQRQIARSFRSSPTAISKHADAVVFSKHVELKTDQDSEGPTERQALNCTQDVNPCSGDDVMIWKADWPKI</sequence>
<keyword evidence="2" id="KW-1185">Reference proteome</keyword>
<evidence type="ECO:0000313" key="2">
    <source>
        <dbReference type="Proteomes" id="UP001347796"/>
    </source>
</evidence>
<protein>
    <submittedName>
        <fullName evidence="1">Uncharacterized protein</fullName>
    </submittedName>
</protein>
<dbReference type="EMBL" id="JAZGQO010000010">
    <property type="protein sequence ID" value="KAK6175696.1"/>
    <property type="molecule type" value="Genomic_DNA"/>
</dbReference>
<dbReference type="Proteomes" id="UP001347796">
    <property type="component" value="Unassembled WGS sequence"/>
</dbReference>
<organism evidence="1 2">
    <name type="scientific">Patella caerulea</name>
    <name type="common">Rayed Mediterranean limpet</name>
    <dbReference type="NCBI Taxonomy" id="87958"/>
    <lineage>
        <taxon>Eukaryota</taxon>
        <taxon>Metazoa</taxon>
        <taxon>Spiralia</taxon>
        <taxon>Lophotrochozoa</taxon>
        <taxon>Mollusca</taxon>
        <taxon>Gastropoda</taxon>
        <taxon>Patellogastropoda</taxon>
        <taxon>Patelloidea</taxon>
        <taxon>Patellidae</taxon>
        <taxon>Patella</taxon>
    </lineage>
</organism>
<proteinExistence type="predicted"/>
<comment type="caution">
    <text evidence="1">The sequence shown here is derived from an EMBL/GenBank/DDBJ whole genome shotgun (WGS) entry which is preliminary data.</text>
</comment>